<evidence type="ECO:0000256" key="3">
    <source>
        <dbReference type="ARBA" id="ARBA00022840"/>
    </source>
</evidence>
<keyword evidence="2" id="KW-0547">Nucleotide-binding</keyword>
<reference evidence="5 6" key="1">
    <citation type="submission" date="2019-03" db="EMBL/GenBank/DDBJ databases">
        <title>Genomic Encyclopedia of Type Strains, Phase IV (KMG-IV): sequencing the most valuable type-strain genomes for metagenomic binning, comparative biology and taxonomic classification.</title>
        <authorList>
            <person name="Goeker M."/>
        </authorList>
    </citation>
    <scope>NUCLEOTIDE SEQUENCE [LARGE SCALE GENOMIC DNA]</scope>
    <source>
        <strain evidence="5 6">DSM 25964</strain>
    </source>
</reference>
<proteinExistence type="predicted"/>
<organism evidence="5 6">
    <name type="scientific">Aminivibrio pyruvatiphilus</name>
    <dbReference type="NCBI Taxonomy" id="1005740"/>
    <lineage>
        <taxon>Bacteria</taxon>
        <taxon>Thermotogati</taxon>
        <taxon>Synergistota</taxon>
        <taxon>Synergistia</taxon>
        <taxon>Synergistales</taxon>
        <taxon>Aminobacteriaceae</taxon>
        <taxon>Aminivibrio</taxon>
    </lineage>
</organism>
<dbReference type="PANTHER" id="PTHR42781">
    <property type="entry name" value="SPERMIDINE/PUTRESCINE IMPORT ATP-BINDING PROTEIN POTA"/>
    <property type="match status" value="1"/>
</dbReference>
<dbReference type="GO" id="GO:0015697">
    <property type="term" value="P:quaternary ammonium group transport"/>
    <property type="evidence" value="ECO:0007669"/>
    <property type="project" value="UniProtKB-ARBA"/>
</dbReference>
<dbReference type="AlphaFoldDB" id="A0A4R8M648"/>
<keyword evidence="3 5" id="KW-0067">ATP-binding</keyword>
<dbReference type="GO" id="GO:0043190">
    <property type="term" value="C:ATP-binding cassette (ABC) transporter complex"/>
    <property type="evidence" value="ECO:0007669"/>
    <property type="project" value="InterPro"/>
</dbReference>
<evidence type="ECO:0000256" key="2">
    <source>
        <dbReference type="ARBA" id="ARBA00022741"/>
    </source>
</evidence>
<evidence type="ECO:0000256" key="1">
    <source>
        <dbReference type="ARBA" id="ARBA00022448"/>
    </source>
</evidence>
<evidence type="ECO:0000313" key="6">
    <source>
        <dbReference type="Proteomes" id="UP000295066"/>
    </source>
</evidence>
<evidence type="ECO:0000313" key="5">
    <source>
        <dbReference type="EMBL" id="TDY60819.1"/>
    </source>
</evidence>
<sequence>MAIVSMRDITVHYGKNTVIDGLSLEVERGENLAIVGPSSCGKTTLMRALCGFIKIGRGEILLNDGVVSSPSRRIMVAPEKRNIGVVFQDYAVWPHFTVFENIVYPMRKRKVPKEEAKERALAAMAQVKMQDFADRLPSQLSGGQQQRVALARALVSSSELIVLDEPITNLDAKLREEMAYEIRNLQKTIGVTVIYITHDQETAMTISDRMVIMDKKGTIRQLGTPEEIWNRPKDRDVYAFLGVSNFLPLLHENGSLHLVSPSGNRKLDSLAADIPEDFGSRLLLASRPTDIRVSPLSDDPAGVEGVVERVTYLGHQFDYFVNVGGYTVRVQEDSLEAFGRGVPAEGSPCAVEFLQPAVYEADPLDPRFDL</sequence>
<dbReference type="InterPro" id="IPR017871">
    <property type="entry name" value="ABC_transporter-like_CS"/>
</dbReference>
<accession>A0A4R8M648</accession>
<dbReference type="SMART" id="SM00382">
    <property type="entry name" value="AAA"/>
    <property type="match status" value="1"/>
</dbReference>
<dbReference type="InterPro" id="IPR013611">
    <property type="entry name" value="Transp-assoc_OB_typ2"/>
</dbReference>
<dbReference type="GO" id="GO:0005524">
    <property type="term" value="F:ATP binding"/>
    <property type="evidence" value="ECO:0007669"/>
    <property type="project" value="UniProtKB-KW"/>
</dbReference>
<dbReference type="PROSITE" id="PS00211">
    <property type="entry name" value="ABC_TRANSPORTER_1"/>
    <property type="match status" value="1"/>
</dbReference>
<dbReference type="Gene3D" id="3.40.50.300">
    <property type="entry name" value="P-loop containing nucleotide triphosphate hydrolases"/>
    <property type="match status" value="1"/>
</dbReference>
<dbReference type="InterPro" id="IPR050093">
    <property type="entry name" value="ABC_SmlMolc_Importer"/>
</dbReference>
<dbReference type="PANTHER" id="PTHR42781:SF4">
    <property type="entry name" value="SPERMIDINE_PUTRESCINE IMPORT ATP-BINDING PROTEIN POTA"/>
    <property type="match status" value="1"/>
</dbReference>
<dbReference type="InterPro" id="IPR008995">
    <property type="entry name" value="Mo/tungstate-bd_C_term_dom"/>
</dbReference>
<dbReference type="SUPFAM" id="SSF50331">
    <property type="entry name" value="MOP-like"/>
    <property type="match status" value="1"/>
</dbReference>
<dbReference type="GO" id="GO:0016887">
    <property type="term" value="F:ATP hydrolysis activity"/>
    <property type="evidence" value="ECO:0007669"/>
    <property type="project" value="InterPro"/>
</dbReference>
<gene>
    <name evidence="5" type="ORF">C8D99_10726</name>
</gene>
<evidence type="ECO:0000259" key="4">
    <source>
        <dbReference type="PROSITE" id="PS50893"/>
    </source>
</evidence>
<keyword evidence="6" id="KW-1185">Reference proteome</keyword>
<feature type="domain" description="ABC transporter" evidence="4">
    <location>
        <begin position="4"/>
        <end position="241"/>
    </location>
</feature>
<dbReference type="EMBL" id="SORI01000007">
    <property type="protein sequence ID" value="TDY60819.1"/>
    <property type="molecule type" value="Genomic_DNA"/>
</dbReference>
<comment type="caution">
    <text evidence="5">The sequence shown here is derived from an EMBL/GenBank/DDBJ whole genome shotgun (WGS) entry which is preliminary data.</text>
</comment>
<dbReference type="InterPro" id="IPR003593">
    <property type="entry name" value="AAA+_ATPase"/>
</dbReference>
<dbReference type="OrthoDB" id="9802264at2"/>
<keyword evidence="1" id="KW-0813">Transport</keyword>
<dbReference type="Pfam" id="PF00005">
    <property type="entry name" value="ABC_tran"/>
    <property type="match status" value="1"/>
</dbReference>
<dbReference type="RefSeq" id="WP_133957387.1">
    <property type="nucleotide sequence ID" value="NZ_SORI01000007.1"/>
</dbReference>
<dbReference type="PROSITE" id="PS50893">
    <property type="entry name" value="ABC_TRANSPORTER_2"/>
    <property type="match status" value="1"/>
</dbReference>
<dbReference type="FunFam" id="3.40.50.300:FF:000425">
    <property type="entry name" value="Probable ABC transporter, ATP-binding subunit"/>
    <property type="match status" value="1"/>
</dbReference>
<dbReference type="InterPro" id="IPR003439">
    <property type="entry name" value="ABC_transporter-like_ATP-bd"/>
</dbReference>
<name>A0A4R8M648_9BACT</name>
<dbReference type="Pfam" id="PF08402">
    <property type="entry name" value="TOBE_2"/>
    <property type="match status" value="1"/>
</dbReference>
<dbReference type="SUPFAM" id="SSF52540">
    <property type="entry name" value="P-loop containing nucleoside triphosphate hydrolases"/>
    <property type="match status" value="1"/>
</dbReference>
<dbReference type="InterPro" id="IPR027417">
    <property type="entry name" value="P-loop_NTPase"/>
</dbReference>
<dbReference type="GO" id="GO:0022857">
    <property type="term" value="F:transmembrane transporter activity"/>
    <property type="evidence" value="ECO:0007669"/>
    <property type="project" value="InterPro"/>
</dbReference>
<protein>
    <submittedName>
        <fullName evidence="5">Iron(III) transport system ATP-binding protein</fullName>
    </submittedName>
</protein>
<dbReference type="Proteomes" id="UP000295066">
    <property type="component" value="Unassembled WGS sequence"/>
</dbReference>